<evidence type="ECO:0000256" key="6">
    <source>
        <dbReference type="ARBA" id="ARBA00052756"/>
    </source>
</evidence>
<dbReference type="PROSITE" id="PS51687">
    <property type="entry name" value="SAM_MT_RNA_M5U"/>
    <property type="match status" value="1"/>
</dbReference>
<feature type="binding site" evidence="8">
    <location>
        <position position="306"/>
    </location>
    <ligand>
        <name>S-adenosyl-L-methionine</name>
        <dbReference type="ChEBI" id="CHEBI:59789"/>
    </ligand>
</feature>
<evidence type="ECO:0000256" key="5">
    <source>
        <dbReference type="ARBA" id="ARBA00023014"/>
    </source>
</evidence>
<dbReference type="PROSITE" id="PS01231">
    <property type="entry name" value="TRMA_2"/>
    <property type="match status" value="1"/>
</dbReference>
<dbReference type="FunFam" id="3.40.50.150:FF:000009">
    <property type="entry name" value="23S rRNA (Uracil(1939)-C(5))-methyltransferase RlmD"/>
    <property type="match status" value="1"/>
</dbReference>
<evidence type="ECO:0000256" key="1">
    <source>
        <dbReference type="ARBA" id="ARBA00022552"/>
    </source>
</evidence>
<dbReference type="STRING" id="1414654.BFR47_13840"/>
<comment type="similarity">
    <text evidence="8">Belongs to the class I-like SAM-binding methyltransferase superfamily. RNA M5U methyltransferase family.</text>
</comment>
<evidence type="ECO:0000313" key="12">
    <source>
        <dbReference type="Proteomes" id="UP000243073"/>
    </source>
</evidence>
<keyword evidence="1" id="KW-0698">rRNA processing</keyword>
<dbReference type="Pfam" id="PF05958">
    <property type="entry name" value="tRNA_U5-meth_tr"/>
    <property type="match status" value="1"/>
</dbReference>
<name>A0A1J4QH80_9GAMM</name>
<keyword evidence="12" id="KW-1185">Reference proteome</keyword>
<dbReference type="PROSITE" id="PS50926">
    <property type="entry name" value="TRAM"/>
    <property type="match status" value="1"/>
</dbReference>
<comment type="caution">
    <text evidence="11">The sequence shown here is derived from an EMBL/GenBank/DDBJ whole genome shotgun (WGS) entry which is preliminary data.</text>
</comment>
<keyword evidence="5" id="KW-0408">Iron</keyword>
<dbReference type="CDD" id="cd02440">
    <property type="entry name" value="AdoMet_MTases"/>
    <property type="match status" value="1"/>
</dbReference>
<dbReference type="AlphaFoldDB" id="A0A1J4QH80"/>
<accession>A0A1J4QH80</accession>
<organism evidence="11 12">
    <name type="scientific">Oceanisphaera psychrotolerans</name>
    <dbReference type="NCBI Taxonomy" id="1414654"/>
    <lineage>
        <taxon>Bacteria</taxon>
        <taxon>Pseudomonadati</taxon>
        <taxon>Pseudomonadota</taxon>
        <taxon>Gammaproteobacteria</taxon>
        <taxon>Aeromonadales</taxon>
        <taxon>Aeromonadaceae</taxon>
        <taxon>Oceanisphaera</taxon>
    </lineage>
</organism>
<feature type="active site" evidence="9">
    <location>
        <position position="402"/>
    </location>
</feature>
<dbReference type="PROSITE" id="PS01230">
    <property type="entry name" value="TRMA_1"/>
    <property type="match status" value="1"/>
</dbReference>
<dbReference type="InterPro" id="IPR029063">
    <property type="entry name" value="SAM-dependent_MTases_sf"/>
</dbReference>
<dbReference type="GO" id="GO:0070475">
    <property type="term" value="P:rRNA base methylation"/>
    <property type="evidence" value="ECO:0007669"/>
    <property type="project" value="TreeGrafter"/>
</dbReference>
<gene>
    <name evidence="11" type="ORF">BFR47_13840</name>
</gene>
<evidence type="ECO:0000259" key="10">
    <source>
        <dbReference type="PROSITE" id="PS50926"/>
    </source>
</evidence>
<evidence type="ECO:0000256" key="7">
    <source>
        <dbReference type="ARBA" id="ARBA00059995"/>
    </source>
</evidence>
<feature type="binding site" evidence="8">
    <location>
        <position position="327"/>
    </location>
    <ligand>
        <name>S-adenosyl-L-methionine</name>
        <dbReference type="ChEBI" id="CHEBI:59789"/>
    </ligand>
</feature>
<dbReference type="OrthoDB" id="9804590at2"/>
<evidence type="ECO:0000256" key="3">
    <source>
        <dbReference type="ARBA" id="ARBA00022679"/>
    </source>
</evidence>
<dbReference type="PANTHER" id="PTHR11061">
    <property type="entry name" value="RNA M5U METHYLTRANSFERASE"/>
    <property type="match status" value="1"/>
</dbReference>
<feature type="binding site" evidence="8">
    <location>
        <position position="375"/>
    </location>
    <ligand>
        <name>S-adenosyl-L-methionine</name>
        <dbReference type="ChEBI" id="CHEBI:59789"/>
    </ligand>
</feature>
<keyword evidence="5" id="KW-0479">Metal-binding</keyword>
<dbReference type="Proteomes" id="UP000243073">
    <property type="component" value="Unassembled WGS sequence"/>
</dbReference>
<dbReference type="EMBL" id="MDKE01000018">
    <property type="protein sequence ID" value="OIN10006.1"/>
    <property type="molecule type" value="Genomic_DNA"/>
</dbReference>
<protein>
    <submittedName>
        <fullName evidence="11">23S rRNA (Uracil-5-)-methyltransferase RumA</fullName>
    </submittedName>
</protein>
<evidence type="ECO:0000256" key="4">
    <source>
        <dbReference type="ARBA" id="ARBA00022691"/>
    </source>
</evidence>
<keyword evidence="4 8" id="KW-0949">S-adenosyl-L-methionine</keyword>
<dbReference type="SUPFAM" id="SSF53335">
    <property type="entry name" value="S-adenosyl-L-methionine-dependent methyltransferases"/>
    <property type="match status" value="1"/>
</dbReference>
<keyword evidence="3 8" id="KW-0808">Transferase</keyword>
<dbReference type="Gene3D" id="3.40.50.150">
    <property type="entry name" value="Vaccinia Virus protein VP39"/>
    <property type="match status" value="1"/>
</dbReference>
<dbReference type="SUPFAM" id="SSF50249">
    <property type="entry name" value="Nucleic acid-binding proteins"/>
    <property type="match status" value="1"/>
</dbReference>
<evidence type="ECO:0000256" key="2">
    <source>
        <dbReference type="ARBA" id="ARBA00022603"/>
    </source>
</evidence>
<dbReference type="InterPro" id="IPR030390">
    <property type="entry name" value="MeTrfase_TrmA_AS"/>
</dbReference>
<dbReference type="Gene3D" id="2.40.50.1070">
    <property type="match status" value="1"/>
</dbReference>
<dbReference type="PANTHER" id="PTHR11061:SF30">
    <property type="entry name" value="TRNA (URACIL(54)-C(5))-METHYLTRANSFERASE"/>
    <property type="match status" value="1"/>
</dbReference>
<dbReference type="NCBIfam" id="TIGR00479">
    <property type="entry name" value="rumA"/>
    <property type="match status" value="1"/>
</dbReference>
<evidence type="ECO:0000256" key="8">
    <source>
        <dbReference type="PROSITE-ProRule" id="PRU01024"/>
    </source>
</evidence>
<keyword evidence="2 8" id="KW-0489">Methyltransferase</keyword>
<dbReference type="Pfam" id="PF01938">
    <property type="entry name" value="TRAM"/>
    <property type="match status" value="1"/>
</dbReference>
<dbReference type="InterPro" id="IPR002792">
    <property type="entry name" value="TRAM_dom"/>
</dbReference>
<dbReference type="InterPro" id="IPR012340">
    <property type="entry name" value="NA-bd_OB-fold"/>
</dbReference>
<dbReference type="InterPro" id="IPR010280">
    <property type="entry name" value="U5_MeTrfase_fam"/>
</dbReference>
<evidence type="ECO:0000256" key="9">
    <source>
        <dbReference type="PROSITE-ProRule" id="PRU10015"/>
    </source>
</evidence>
<proteinExistence type="inferred from homology"/>
<dbReference type="GO" id="GO:0070041">
    <property type="term" value="F:rRNA (uridine-C5-)-methyltransferase activity"/>
    <property type="evidence" value="ECO:0007669"/>
    <property type="project" value="TreeGrafter"/>
</dbReference>
<reference evidence="11 12" key="1">
    <citation type="submission" date="2016-07" db="EMBL/GenBank/DDBJ databases">
        <title>Draft Genome Sequence of Oceanisphaera psychrotolerans, isolated from coastal sediment samples.</title>
        <authorList>
            <person name="Zhuo S."/>
            <person name="Ruan Z."/>
        </authorList>
    </citation>
    <scope>NUCLEOTIDE SEQUENCE [LARGE SCALE GENOMIC DNA]</scope>
    <source>
        <strain evidence="11 12">LAM-WHM-ZC</strain>
    </source>
</reference>
<dbReference type="RefSeq" id="WP_071472566.1">
    <property type="nucleotide sequence ID" value="NZ_MDKE01000018.1"/>
</dbReference>
<feature type="domain" description="TRAM" evidence="10">
    <location>
        <begin position="1"/>
        <end position="59"/>
    </location>
</feature>
<evidence type="ECO:0000313" key="11">
    <source>
        <dbReference type="EMBL" id="OIN10006.1"/>
    </source>
</evidence>
<comment type="function">
    <text evidence="7">Catalyzes the formation of 5-methyl-uridine at position 1939 (m5U1939) in 23S rRNA.</text>
</comment>
<comment type="catalytic activity">
    <reaction evidence="6">
        <text>uridine(1939) in 23S rRNA + S-adenosyl-L-methionine = 5-methyluridine(1939) in 23S rRNA + S-adenosyl-L-homocysteine + H(+)</text>
        <dbReference type="Rhea" id="RHEA:42908"/>
        <dbReference type="Rhea" id="RHEA-COMP:10278"/>
        <dbReference type="Rhea" id="RHEA-COMP:10279"/>
        <dbReference type="ChEBI" id="CHEBI:15378"/>
        <dbReference type="ChEBI" id="CHEBI:57856"/>
        <dbReference type="ChEBI" id="CHEBI:59789"/>
        <dbReference type="ChEBI" id="CHEBI:65315"/>
        <dbReference type="ChEBI" id="CHEBI:74447"/>
        <dbReference type="EC" id="2.1.1.190"/>
    </reaction>
</comment>
<dbReference type="FunFam" id="2.40.50.1070:FF:000003">
    <property type="entry name" value="23S rRNA (Uracil-5-)-methyltransferase RumA"/>
    <property type="match status" value="1"/>
</dbReference>
<feature type="binding site" evidence="8">
    <location>
        <position position="277"/>
    </location>
    <ligand>
        <name>S-adenosyl-L-methionine</name>
        <dbReference type="ChEBI" id="CHEBI:59789"/>
    </ligand>
</feature>
<dbReference type="InterPro" id="IPR030391">
    <property type="entry name" value="MeTrfase_TrmA_CS"/>
</dbReference>
<sequence>MLKPGQLVTASVHSLTDKGDGIATLEGRPLYIEGALSGEQVEVRLSLVKPNFCQGTLVRVLRPSTARREDFCPYTACGGCQLRVMSDEAQLDLKRQLLIDALAARGLDCPVADTMGMNEPFHYRNKAQYAVQPGPYVGFYAKHSHQLVEVDECRVQAPVTTDVVQRVRAWMRRCAVPAYNEATHGGSIRHIMVRNGIHSGELMVVLVAAEAPSTEALAQLVNELESVAGLASLQLNINAAVGNRVLGPENRLLWGKELITDSLDGLEFAISPLSFYQVNPRQTEVLYREAMRQANLQGNEVVFDLYCGIGTISLFMARHARQVIGIELVPEAITDARANAELNAIANIEFHQGAAELLVPQLYAEGIKADVVVVDPPRKGCDPALLATLAEMQPSRLVYVSCNPKTLARDLAWLCEHGFRLEQATPVDMFPHTMHVETVALLTRKQGK</sequence>
<keyword evidence="5" id="KW-0411">Iron-sulfur</keyword>
<feature type="active site" description="Nucleophile" evidence="8">
    <location>
        <position position="402"/>
    </location>
</feature>
<dbReference type="GO" id="GO:0051536">
    <property type="term" value="F:iron-sulfur cluster binding"/>
    <property type="evidence" value="ECO:0007669"/>
    <property type="project" value="UniProtKB-KW"/>
</dbReference>
<dbReference type="Gene3D" id="2.40.50.140">
    <property type="entry name" value="Nucleic acid-binding proteins"/>
    <property type="match status" value="1"/>
</dbReference>